<protein>
    <recommendedName>
        <fullName evidence="7">Protoporphyrinogen IX dehydrogenase [quinone]</fullName>
        <ecNumber evidence="7">1.3.5.3</ecNumber>
    </recommendedName>
    <alternativeName>
        <fullName evidence="7">Protoporphyrinogen IX dehydrogenase [menaquinone]</fullName>
    </alternativeName>
    <alternativeName>
        <fullName evidence="7">Protoporphyrinogen IX dehydrogenase [ubiquinone]</fullName>
    </alternativeName>
    <alternativeName>
        <fullName evidence="7">Protoporphyrinogen oxidase</fullName>
        <shortName evidence="7">PPO</shortName>
    </alternativeName>
</protein>
<dbReference type="InterPro" id="IPR026816">
    <property type="entry name" value="Flavodoxin_dom"/>
</dbReference>
<keyword evidence="4 7" id="KW-0560">Oxidoreductase</keyword>
<keyword evidence="3 7" id="KW-0547">Nucleotide-binding</keyword>
<dbReference type="GO" id="GO:0006782">
    <property type="term" value="P:protoporphyrinogen IX biosynthetic process"/>
    <property type="evidence" value="ECO:0007669"/>
    <property type="project" value="UniProtKB-UniRule"/>
</dbReference>
<evidence type="ECO:0000256" key="7">
    <source>
        <dbReference type="HAMAP-Rule" id="MF_00853"/>
    </source>
</evidence>
<dbReference type="RefSeq" id="WP_306102298.1">
    <property type="nucleotide sequence ID" value="NZ_CP162601.1"/>
</dbReference>
<dbReference type="SUPFAM" id="SSF52218">
    <property type="entry name" value="Flavoproteins"/>
    <property type="match status" value="1"/>
</dbReference>
<comment type="catalytic activity">
    <reaction evidence="7">
        <text>protoporphyrinogen IX + 3 a quinone = protoporphyrin IX + 3 a quinol</text>
        <dbReference type="Rhea" id="RHEA:65032"/>
        <dbReference type="ChEBI" id="CHEBI:24646"/>
        <dbReference type="ChEBI" id="CHEBI:57306"/>
        <dbReference type="ChEBI" id="CHEBI:57307"/>
        <dbReference type="ChEBI" id="CHEBI:132124"/>
        <dbReference type="EC" id="1.3.5.3"/>
    </reaction>
</comment>
<dbReference type="GO" id="GO:0005886">
    <property type="term" value="C:plasma membrane"/>
    <property type="evidence" value="ECO:0007669"/>
    <property type="project" value="UniProtKB-SubCell"/>
</dbReference>
<keyword evidence="7" id="KW-1003">Cell membrane</keyword>
<dbReference type="GO" id="GO:0004729">
    <property type="term" value="F:oxygen-dependent protoporphyrinogen oxidase activity"/>
    <property type="evidence" value="ECO:0007669"/>
    <property type="project" value="InterPro"/>
</dbReference>
<dbReference type="GO" id="GO:0070819">
    <property type="term" value="F:menaquinone-dependent protoporphyrinogen oxidase activity"/>
    <property type="evidence" value="ECO:0007669"/>
    <property type="project" value="UniProtKB-UniRule"/>
</dbReference>
<comment type="catalytic activity">
    <reaction evidence="7">
        <text>protoporphyrinogen IX + 3 a menaquinone = protoporphyrin IX + 3 a menaquinol</text>
        <dbReference type="Rhea" id="RHEA:27409"/>
        <dbReference type="Rhea" id="RHEA-COMP:9537"/>
        <dbReference type="Rhea" id="RHEA-COMP:9539"/>
        <dbReference type="ChEBI" id="CHEBI:16374"/>
        <dbReference type="ChEBI" id="CHEBI:18151"/>
        <dbReference type="ChEBI" id="CHEBI:57306"/>
        <dbReference type="ChEBI" id="CHEBI:57307"/>
        <dbReference type="EC" id="1.3.5.3"/>
    </reaction>
</comment>
<dbReference type="PANTHER" id="PTHR38030">
    <property type="entry name" value="PROTOPORPHYRINOGEN IX DEHYDROGENASE [MENAQUINONE]"/>
    <property type="match status" value="1"/>
</dbReference>
<dbReference type="NCBIfam" id="NF008316">
    <property type="entry name" value="PRK11104.1"/>
    <property type="match status" value="1"/>
</dbReference>
<comment type="similarity">
    <text evidence="7">Belongs to the HemG family.</text>
</comment>
<dbReference type="EC" id="1.3.5.3" evidence="7"/>
<dbReference type="InterPro" id="IPR029039">
    <property type="entry name" value="Flavoprotein-like_sf"/>
</dbReference>
<dbReference type="PANTHER" id="PTHR38030:SF2">
    <property type="entry name" value="PROTOPORPHYRINOGEN IX DEHYDROGENASE [QUINONE]"/>
    <property type="match status" value="1"/>
</dbReference>
<comment type="cofactor">
    <cofactor evidence="7">
        <name>FMN</name>
        <dbReference type="ChEBI" id="CHEBI:58210"/>
    </cofactor>
    <text evidence="7">Binds 1 FMN non-covalently per subunit.</text>
</comment>
<evidence type="ECO:0000256" key="4">
    <source>
        <dbReference type="ARBA" id="ARBA00023002"/>
    </source>
</evidence>
<dbReference type="HAMAP" id="MF_00853">
    <property type="entry name" value="HemG"/>
    <property type="match status" value="1"/>
</dbReference>
<keyword evidence="5" id="KW-0472">Membrane</keyword>
<comment type="pathway">
    <text evidence="7">Porphyrin-containing compound metabolism; protoporphyrin-IX biosynthesis; protoporphyrin-IX from protoporphyrinogen-IX: step 1/1.</text>
</comment>
<dbReference type="AlphaFoldDB" id="A0AB39HFL9"/>
<dbReference type="EMBL" id="CP162601">
    <property type="protein sequence ID" value="XDK25101.1"/>
    <property type="molecule type" value="Genomic_DNA"/>
</dbReference>
<evidence type="ECO:0000259" key="8">
    <source>
        <dbReference type="Pfam" id="PF12724"/>
    </source>
</evidence>
<evidence type="ECO:0000256" key="5">
    <source>
        <dbReference type="ARBA" id="ARBA00023136"/>
    </source>
</evidence>
<comment type="catalytic activity">
    <reaction evidence="7">
        <text>protoporphyrinogen IX + 3 a ubiquinone = protoporphyrin IX + 3 a ubiquinol</text>
        <dbReference type="Rhea" id="RHEA:63936"/>
        <dbReference type="Rhea" id="RHEA-COMP:9565"/>
        <dbReference type="Rhea" id="RHEA-COMP:9566"/>
        <dbReference type="ChEBI" id="CHEBI:16389"/>
        <dbReference type="ChEBI" id="CHEBI:17976"/>
        <dbReference type="ChEBI" id="CHEBI:57306"/>
        <dbReference type="ChEBI" id="CHEBI:57307"/>
    </reaction>
</comment>
<evidence type="ECO:0000256" key="6">
    <source>
        <dbReference type="ARBA" id="ARBA00023244"/>
    </source>
</evidence>
<gene>
    <name evidence="7 9" type="primary">hemG</name>
    <name evidence="9" type="ORF">AB0763_00090</name>
</gene>
<dbReference type="KEGG" id="vih:AB0763_00090"/>
<evidence type="ECO:0000313" key="9">
    <source>
        <dbReference type="EMBL" id="XDK25101.1"/>
    </source>
</evidence>
<evidence type="ECO:0000256" key="1">
    <source>
        <dbReference type="ARBA" id="ARBA00022630"/>
    </source>
</evidence>
<feature type="domain" description="Flavodoxin" evidence="8">
    <location>
        <begin position="5"/>
        <end position="155"/>
    </location>
</feature>
<comment type="subcellular location">
    <subcellularLocation>
        <location evidence="7">Cell membrane</location>
        <topology evidence="7">Peripheral membrane protein</topology>
    </subcellularLocation>
</comment>
<name>A0AB39HFL9_9VIBR</name>
<keyword evidence="1 7" id="KW-0285">Flavoprotein</keyword>
<comment type="function">
    <text evidence="7">Catalyzes the 6-electron oxidation of protoporphyrinogen IX to form protoporphyrin IX; under anaerobic conditions uses menaquinone as an electron acceptor, under aerobic conditions uses ubiquinone as an electron acceptor.</text>
</comment>
<dbReference type="GO" id="GO:0010181">
    <property type="term" value="F:FMN binding"/>
    <property type="evidence" value="ECO:0007669"/>
    <property type="project" value="UniProtKB-UniRule"/>
</dbReference>
<dbReference type="InterPro" id="IPR052200">
    <property type="entry name" value="Protoporphyrinogen_IX_DH"/>
</dbReference>
<dbReference type="Gene3D" id="3.40.50.360">
    <property type="match status" value="1"/>
</dbReference>
<keyword evidence="2 7" id="KW-0288">FMN</keyword>
<evidence type="ECO:0000256" key="2">
    <source>
        <dbReference type="ARBA" id="ARBA00022643"/>
    </source>
</evidence>
<reference evidence="9" key="1">
    <citation type="submission" date="2024-07" db="EMBL/GenBank/DDBJ databases">
        <title>Genome Analysis of a Potential Novel Vibrio Species Secreting pH- and Thermo-stable Alginate Lyase and its Application in Producing Alginate Oligosaccharides.</title>
        <authorList>
            <person name="Huang H."/>
            <person name="Bao K."/>
        </authorList>
    </citation>
    <scope>NUCLEOTIDE SEQUENCE</scope>
    <source>
        <strain evidence="9">HB236076</strain>
    </source>
</reference>
<keyword evidence="6 7" id="KW-0627">Porphyrin biosynthesis</keyword>
<accession>A0AB39HFL9</accession>
<dbReference type="InterPro" id="IPR044264">
    <property type="entry name" value="HemG"/>
</dbReference>
<proteinExistence type="inferred from homology"/>
<evidence type="ECO:0000256" key="3">
    <source>
        <dbReference type="ARBA" id="ARBA00022741"/>
    </source>
</evidence>
<organism evidence="9">
    <name type="scientific">Vibrio sp. HB236076</name>
    <dbReference type="NCBI Taxonomy" id="3232307"/>
    <lineage>
        <taxon>Bacteria</taxon>
        <taxon>Pseudomonadati</taxon>
        <taxon>Pseudomonadota</taxon>
        <taxon>Gammaproteobacteria</taxon>
        <taxon>Vibrionales</taxon>
        <taxon>Vibrionaceae</taxon>
        <taxon>Vibrio</taxon>
    </lineage>
</organism>
<sequence>MKKAILLYSSREGQTTKILQFIATKMSGYQCELLDLHQVGSDVTWADYDKILVAASIRYGKFNPALYQFIEQHHKALIEGHAAFVCVNLTARKEDEGKDTPEGSAYVQTFLKRSQWQPDTIGVFAGALQYPKYRWFDRIMIRFIMSMTGGETDTSKPFVEYTNWNKVEKFALSFAQD</sequence>
<dbReference type="Pfam" id="PF12724">
    <property type="entry name" value="Flavodoxin_5"/>
    <property type="match status" value="1"/>
</dbReference>